<keyword evidence="1" id="KW-0812">Transmembrane</keyword>
<sequence>MIPRTAPTIPMIMGMVIGVMMGIVIFVAIIFVKGLLLVKDTALLGALLLHELVVYGALFPGDFLLLAIEGKEKNFWVLLLLLLWLILRGRGGRWIRALNGYGGGGGGGGGGGRRRYNYRPRGAQGSGHGCSIKGISMGCIDVNLDLAFSKWIPPNIVDLTQAGLVRRRSCQLLAIVVDFSKSIVPWPLADIPSINTCGSNKMERKVSLQIEME</sequence>
<protein>
    <submittedName>
        <fullName evidence="2">Uncharacterized protein</fullName>
    </submittedName>
</protein>
<evidence type="ECO:0000313" key="2">
    <source>
        <dbReference type="EMBL" id="KAF7836434.1"/>
    </source>
</evidence>
<organism evidence="2 3">
    <name type="scientific">Senna tora</name>
    <dbReference type="NCBI Taxonomy" id="362788"/>
    <lineage>
        <taxon>Eukaryota</taxon>
        <taxon>Viridiplantae</taxon>
        <taxon>Streptophyta</taxon>
        <taxon>Embryophyta</taxon>
        <taxon>Tracheophyta</taxon>
        <taxon>Spermatophyta</taxon>
        <taxon>Magnoliopsida</taxon>
        <taxon>eudicotyledons</taxon>
        <taxon>Gunneridae</taxon>
        <taxon>Pentapetalae</taxon>
        <taxon>rosids</taxon>
        <taxon>fabids</taxon>
        <taxon>Fabales</taxon>
        <taxon>Fabaceae</taxon>
        <taxon>Caesalpinioideae</taxon>
        <taxon>Cassia clade</taxon>
        <taxon>Senna</taxon>
    </lineage>
</organism>
<evidence type="ECO:0000256" key="1">
    <source>
        <dbReference type="SAM" id="Phobius"/>
    </source>
</evidence>
<dbReference type="EMBL" id="JAAIUW010000004">
    <property type="protein sequence ID" value="KAF7836434.1"/>
    <property type="molecule type" value="Genomic_DNA"/>
</dbReference>
<dbReference type="Proteomes" id="UP000634136">
    <property type="component" value="Unassembled WGS sequence"/>
</dbReference>
<reference evidence="2" key="1">
    <citation type="submission" date="2020-09" db="EMBL/GenBank/DDBJ databases">
        <title>Genome-Enabled Discovery of Anthraquinone Biosynthesis in Senna tora.</title>
        <authorList>
            <person name="Kang S.-H."/>
            <person name="Pandey R.P."/>
            <person name="Lee C.-M."/>
            <person name="Sim J.-S."/>
            <person name="Jeong J.-T."/>
            <person name="Choi B.-S."/>
            <person name="Jung M."/>
            <person name="Ginzburg D."/>
            <person name="Zhao K."/>
            <person name="Won S.Y."/>
            <person name="Oh T.-J."/>
            <person name="Yu Y."/>
            <person name="Kim N.-H."/>
            <person name="Lee O.R."/>
            <person name="Lee T.-H."/>
            <person name="Bashyal P."/>
            <person name="Kim T.-S."/>
            <person name="Lee W.-H."/>
            <person name="Kawkins C."/>
            <person name="Kim C.-K."/>
            <person name="Kim J.S."/>
            <person name="Ahn B.O."/>
            <person name="Rhee S.Y."/>
            <person name="Sohng J.K."/>
        </authorList>
    </citation>
    <scope>NUCLEOTIDE SEQUENCE</scope>
    <source>
        <tissue evidence="2">Leaf</tissue>
    </source>
</reference>
<accession>A0A834X1X2</accession>
<dbReference type="AlphaFoldDB" id="A0A834X1X2"/>
<feature type="transmembrane region" description="Helical" evidence="1">
    <location>
        <begin position="44"/>
        <end position="68"/>
    </location>
</feature>
<feature type="transmembrane region" description="Helical" evidence="1">
    <location>
        <begin position="12"/>
        <end position="32"/>
    </location>
</feature>
<keyword evidence="3" id="KW-1185">Reference proteome</keyword>
<feature type="transmembrane region" description="Helical" evidence="1">
    <location>
        <begin position="74"/>
        <end position="91"/>
    </location>
</feature>
<keyword evidence="1" id="KW-0472">Membrane</keyword>
<evidence type="ECO:0000313" key="3">
    <source>
        <dbReference type="Proteomes" id="UP000634136"/>
    </source>
</evidence>
<comment type="caution">
    <text evidence="2">The sequence shown here is derived from an EMBL/GenBank/DDBJ whole genome shotgun (WGS) entry which is preliminary data.</text>
</comment>
<keyword evidence="1" id="KW-1133">Transmembrane helix</keyword>
<gene>
    <name evidence="2" type="ORF">G2W53_011293</name>
</gene>
<proteinExistence type="predicted"/>
<name>A0A834X1X2_9FABA</name>